<dbReference type="SUPFAM" id="SSF48371">
    <property type="entry name" value="ARM repeat"/>
    <property type="match status" value="1"/>
</dbReference>
<accession>A0A091G8B8</accession>
<dbReference type="Gene3D" id="1.25.10.10">
    <property type="entry name" value="Leucine-rich Repeat Variant"/>
    <property type="match status" value="1"/>
</dbReference>
<evidence type="ECO:0000313" key="1">
    <source>
        <dbReference type="EMBL" id="KFO77414.1"/>
    </source>
</evidence>
<name>A0A091G8B8_CUCCA</name>
<protein>
    <submittedName>
        <fullName evidence="1">Protein FAM179A</fullName>
    </submittedName>
</protein>
<dbReference type="AlphaFoldDB" id="A0A091G8B8"/>
<organism evidence="1 2">
    <name type="scientific">Cuculus canorus</name>
    <name type="common">Common cuckoo</name>
    <dbReference type="NCBI Taxonomy" id="55661"/>
    <lineage>
        <taxon>Eukaryota</taxon>
        <taxon>Metazoa</taxon>
        <taxon>Chordata</taxon>
        <taxon>Craniata</taxon>
        <taxon>Vertebrata</taxon>
        <taxon>Euteleostomi</taxon>
        <taxon>Archelosauria</taxon>
        <taxon>Archosauria</taxon>
        <taxon>Dinosauria</taxon>
        <taxon>Saurischia</taxon>
        <taxon>Theropoda</taxon>
        <taxon>Coelurosauria</taxon>
        <taxon>Aves</taxon>
        <taxon>Neognathae</taxon>
        <taxon>Neoaves</taxon>
        <taxon>Otidimorphae</taxon>
        <taxon>Cuculiformes</taxon>
        <taxon>Cuculidae</taxon>
        <taxon>Cuculus</taxon>
    </lineage>
</organism>
<reference evidence="1 2" key="1">
    <citation type="submission" date="2014-04" db="EMBL/GenBank/DDBJ databases">
        <title>Genome evolution of avian class.</title>
        <authorList>
            <person name="Zhang G."/>
            <person name="Li C."/>
        </authorList>
    </citation>
    <scope>NUCLEOTIDE SEQUENCE [LARGE SCALE GENOMIC DNA]</scope>
    <source>
        <strain evidence="1">BGI_N303</strain>
    </source>
</reference>
<feature type="non-terminal residue" evidence="1">
    <location>
        <position position="100"/>
    </location>
</feature>
<sequence>ELLKTLCELLTGQEFQTRMEGVQLLLDHCKNNPQFISRNIIFDVFALRLQNCDKKVCRQALEALASMMPMLKGALHPVLVSVVAAVTNSLNSKHSGIYAA</sequence>
<keyword evidence="2" id="KW-1185">Reference proteome</keyword>
<dbReference type="Proteomes" id="UP000053760">
    <property type="component" value="Unassembled WGS sequence"/>
</dbReference>
<dbReference type="EMBL" id="KL447819">
    <property type="protein sequence ID" value="KFO77414.1"/>
    <property type="molecule type" value="Genomic_DNA"/>
</dbReference>
<dbReference type="InterPro" id="IPR016024">
    <property type="entry name" value="ARM-type_fold"/>
</dbReference>
<dbReference type="InterPro" id="IPR011989">
    <property type="entry name" value="ARM-like"/>
</dbReference>
<proteinExistence type="predicted"/>
<evidence type="ECO:0000313" key="2">
    <source>
        <dbReference type="Proteomes" id="UP000053760"/>
    </source>
</evidence>
<gene>
    <name evidence="1" type="ORF">N303_12283</name>
</gene>
<feature type="non-terminal residue" evidence="1">
    <location>
        <position position="1"/>
    </location>
</feature>